<dbReference type="AlphaFoldDB" id="A0A2P6RVM9"/>
<keyword evidence="1" id="KW-0812">Transmembrane</keyword>
<name>A0A2P6RVM9_ROSCH</name>
<feature type="transmembrane region" description="Helical" evidence="1">
    <location>
        <begin position="21"/>
        <end position="45"/>
    </location>
</feature>
<dbReference type="Gramene" id="PRQ50479">
    <property type="protein sequence ID" value="PRQ50479"/>
    <property type="gene ID" value="RchiOBHm_Chr2g0133641"/>
</dbReference>
<dbReference type="EMBL" id="PDCK01000040">
    <property type="protein sequence ID" value="PRQ50479.1"/>
    <property type="molecule type" value="Genomic_DNA"/>
</dbReference>
<proteinExistence type="predicted"/>
<protein>
    <submittedName>
        <fullName evidence="2">Uncharacterized protein</fullName>
    </submittedName>
</protein>
<sequence length="53" mass="6035">MSCWVVKLNWLSQKLPHVHRVLLIFLVLVLLGDLVQSLWLCFGWTGSVASTLN</sequence>
<reference evidence="2 3" key="1">
    <citation type="journal article" date="2018" name="Nat. Genet.">
        <title>The Rosa genome provides new insights in the design of modern roses.</title>
        <authorList>
            <person name="Bendahmane M."/>
        </authorList>
    </citation>
    <scope>NUCLEOTIDE SEQUENCE [LARGE SCALE GENOMIC DNA]</scope>
    <source>
        <strain evidence="3">cv. Old Blush</strain>
    </source>
</reference>
<evidence type="ECO:0000256" key="1">
    <source>
        <dbReference type="SAM" id="Phobius"/>
    </source>
</evidence>
<organism evidence="2 3">
    <name type="scientific">Rosa chinensis</name>
    <name type="common">China rose</name>
    <dbReference type="NCBI Taxonomy" id="74649"/>
    <lineage>
        <taxon>Eukaryota</taxon>
        <taxon>Viridiplantae</taxon>
        <taxon>Streptophyta</taxon>
        <taxon>Embryophyta</taxon>
        <taxon>Tracheophyta</taxon>
        <taxon>Spermatophyta</taxon>
        <taxon>Magnoliopsida</taxon>
        <taxon>eudicotyledons</taxon>
        <taxon>Gunneridae</taxon>
        <taxon>Pentapetalae</taxon>
        <taxon>rosids</taxon>
        <taxon>fabids</taxon>
        <taxon>Rosales</taxon>
        <taxon>Rosaceae</taxon>
        <taxon>Rosoideae</taxon>
        <taxon>Rosoideae incertae sedis</taxon>
        <taxon>Rosa</taxon>
    </lineage>
</organism>
<evidence type="ECO:0000313" key="2">
    <source>
        <dbReference type="EMBL" id="PRQ50479.1"/>
    </source>
</evidence>
<comment type="caution">
    <text evidence="2">The sequence shown here is derived from an EMBL/GenBank/DDBJ whole genome shotgun (WGS) entry which is preliminary data.</text>
</comment>
<keyword evidence="1" id="KW-0472">Membrane</keyword>
<dbReference type="Proteomes" id="UP000238479">
    <property type="component" value="Chromosome 2"/>
</dbReference>
<evidence type="ECO:0000313" key="3">
    <source>
        <dbReference type="Proteomes" id="UP000238479"/>
    </source>
</evidence>
<accession>A0A2P6RVM9</accession>
<keyword evidence="3" id="KW-1185">Reference proteome</keyword>
<keyword evidence="1" id="KW-1133">Transmembrane helix</keyword>
<gene>
    <name evidence="2" type="ORF">RchiOBHm_Chr2g0133641</name>
</gene>